<sequence>MKKSNDMIELEEEEKIAEKDYLGDSLTLPKGISELIEPEQYTIEKDVKLSWDGRQLMARIPLEISDEMEINKNNKGDFRVHFKLVKPAPDSKEEKKVTIQLIKV</sequence>
<dbReference type="Proteomes" id="UP000612009">
    <property type="component" value="Unassembled WGS sequence"/>
</dbReference>
<protein>
    <submittedName>
        <fullName evidence="1">Uncharacterized protein</fullName>
    </submittedName>
</protein>
<organism evidence="1 2">
    <name type="scientific">Candidatus Argoarchaeum ethanivorans</name>
    <dbReference type="NCBI Taxonomy" id="2608793"/>
    <lineage>
        <taxon>Archaea</taxon>
        <taxon>Methanobacteriati</taxon>
        <taxon>Methanobacteriota</taxon>
        <taxon>Stenosarchaea group</taxon>
        <taxon>Methanomicrobia</taxon>
        <taxon>Methanosarcinales</taxon>
        <taxon>Methanosarcinales incertae sedis</taxon>
        <taxon>GOM Arc I cluster</taxon>
        <taxon>Candidatus Argoarchaeum</taxon>
    </lineage>
</organism>
<reference evidence="1" key="1">
    <citation type="submission" date="2020-10" db="EMBL/GenBank/DDBJ databases">
        <authorList>
            <person name="Hahn C.J."/>
            <person name="Laso-Perez R."/>
            <person name="Vulcano F."/>
            <person name="Vaziourakis K.-M."/>
            <person name="Stokke R."/>
            <person name="Steen I.H."/>
            <person name="Teske A."/>
            <person name="Boetius A."/>
            <person name="Liebeke M."/>
            <person name="Amann R."/>
            <person name="Knittel K."/>
        </authorList>
    </citation>
    <scope>NUCLEOTIDE SEQUENCE</scope>
    <source>
        <strain evidence="1">Gfbio:e3339647-f889-4370-9287-4fb5cb688e4c:AG392J18_GoMArc1</strain>
    </source>
</reference>
<name>A0A811TDS4_9EURY</name>
<gene>
    <name evidence="1" type="ORF">LAKADJCE_00841</name>
</gene>
<evidence type="ECO:0000313" key="1">
    <source>
        <dbReference type="EMBL" id="CAD6494571.1"/>
    </source>
</evidence>
<accession>A0A811TDS4</accession>
<dbReference type="EMBL" id="CAJHIR010000062">
    <property type="protein sequence ID" value="CAD6494571.1"/>
    <property type="molecule type" value="Genomic_DNA"/>
</dbReference>
<comment type="caution">
    <text evidence="1">The sequence shown here is derived from an EMBL/GenBank/DDBJ whole genome shotgun (WGS) entry which is preliminary data.</text>
</comment>
<evidence type="ECO:0000313" key="2">
    <source>
        <dbReference type="Proteomes" id="UP000612009"/>
    </source>
</evidence>
<proteinExistence type="predicted"/>
<dbReference type="AlphaFoldDB" id="A0A811TDS4"/>